<sequence>MFLELVRTDLPRSRTPDQEMDTDAVDRLTKGFYVQKKRKGAAPGGSLKRTKVDGSSFKILDVPMTVLEVASGIKVLSITEGSIEGTDSQPPTSSSLLVGGSVSEPSTKRERGDGDDKKKKKATIVKMVLGPPHIDPPQEDKSSGGRSTEGLGDLRAEIDCLWRKVVEVEHLTEEKATKNESLWRVLQKEELISIGLKTALVLKEEKKKEVEIKIVKLKVRMSKSISEAATRAVKEFKASSKIKGLNIAFGQKTFIKGCELCEGKVTRRFSELDLSFMEEEPNEEVGMSGTATDPSPTEVVFKSFELAVEVPEPMQEPEVVFKVPVELVPKLMATSRVPSSFAASPSEVGGL</sequence>
<evidence type="ECO:0000313" key="3">
    <source>
        <dbReference type="Proteomes" id="UP000797356"/>
    </source>
</evidence>
<evidence type="ECO:0000256" key="1">
    <source>
        <dbReference type="SAM" id="MobiDB-lite"/>
    </source>
</evidence>
<gene>
    <name evidence="2" type="ORF">COCNU_12G007000</name>
</gene>
<organism evidence="2 3">
    <name type="scientific">Cocos nucifera</name>
    <name type="common">Coconut palm</name>
    <dbReference type="NCBI Taxonomy" id="13894"/>
    <lineage>
        <taxon>Eukaryota</taxon>
        <taxon>Viridiplantae</taxon>
        <taxon>Streptophyta</taxon>
        <taxon>Embryophyta</taxon>
        <taxon>Tracheophyta</taxon>
        <taxon>Spermatophyta</taxon>
        <taxon>Magnoliopsida</taxon>
        <taxon>Liliopsida</taxon>
        <taxon>Arecaceae</taxon>
        <taxon>Arecoideae</taxon>
        <taxon>Cocoseae</taxon>
        <taxon>Attaleinae</taxon>
        <taxon>Cocos</taxon>
    </lineage>
</organism>
<feature type="compositionally biased region" description="Low complexity" evidence="1">
    <location>
        <begin position="93"/>
        <end position="103"/>
    </location>
</feature>
<feature type="compositionally biased region" description="Basic and acidic residues" evidence="1">
    <location>
        <begin position="106"/>
        <end position="117"/>
    </location>
</feature>
<accession>A0A8K0IRL1</accession>
<evidence type="ECO:0000313" key="2">
    <source>
        <dbReference type="EMBL" id="KAG1365700.1"/>
    </source>
</evidence>
<feature type="region of interest" description="Disordered" evidence="1">
    <location>
        <begin position="82"/>
        <end position="151"/>
    </location>
</feature>
<feature type="compositionally biased region" description="Basic and acidic residues" evidence="1">
    <location>
        <begin position="1"/>
        <end position="17"/>
    </location>
</feature>
<name>A0A8K0IRL1_COCNU</name>
<proteinExistence type="predicted"/>
<protein>
    <submittedName>
        <fullName evidence="2">Uncharacterized protein</fullName>
    </submittedName>
</protein>
<dbReference type="EMBL" id="CM017883">
    <property type="protein sequence ID" value="KAG1365700.1"/>
    <property type="molecule type" value="Genomic_DNA"/>
</dbReference>
<feature type="region of interest" description="Disordered" evidence="1">
    <location>
        <begin position="1"/>
        <end position="21"/>
    </location>
</feature>
<keyword evidence="3" id="KW-1185">Reference proteome</keyword>
<dbReference type="AlphaFoldDB" id="A0A8K0IRL1"/>
<reference evidence="2" key="2">
    <citation type="submission" date="2019-07" db="EMBL/GenBank/DDBJ databases">
        <authorList>
            <person name="Yang Y."/>
            <person name="Bocs S."/>
            <person name="Baudouin L."/>
        </authorList>
    </citation>
    <scope>NUCLEOTIDE SEQUENCE</scope>
    <source>
        <tissue evidence="2">Spear leaf of Hainan Tall coconut</tissue>
    </source>
</reference>
<reference evidence="2" key="1">
    <citation type="journal article" date="2017" name="Gigascience">
        <title>The genome draft of coconut (Cocos nucifera).</title>
        <authorList>
            <person name="Xiao Y."/>
            <person name="Xu P."/>
            <person name="Fan H."/>
            <person name="Baudouin L."/>
            <person name="Xia W."/>
            <person name="Bocs S."/>
            <person name="Xu J."/>
            <person name="Li Q."/>
            <person name="Guo A."/>
            <person name="Zhou L."/>
            <person name="Li J."/>
            <person name="Wu Y."/>
            <person name="Ma Z."/>
            <person name="Armero A."/>
            <person name="Issali A.E."/>
            <person name="Liu N."/>
            <person name="Peng M."/>
            <person name="Yang Y."/>
        </authorList>
    </citation>
    <scope>NUCLEOTIDE SEQUENCE</scope>
    <source>
        <tissue evidence="2">Spear leaf of Hainan Tall coconut</tissue>
    </source>
</reference>
<comment type="caution">
    <text evidence="2">The sequence shown here is derived from an EMBL/GenBank/DDBJ whole genome shotgun (WGS) entry which is preliminary data.</text>
</comment>
<dbReference type="Proteomes" id="UP000797356">
    <property type="component" value="Chromosome 12"/>
</dbReference>